<sequence length="394" mass="45384">MLAHFILALRTAGIPASITEYLTLLRGMKEGVADYNVDDFYHLSRATLVKDERHLDRFDRVFGEVFKGLEPPEGDPQEGAAIPEEWLRKLAEKFLTEEEKAQIEALGGFEKLIETLKQRLAEQKGRHQGGSKWIGTGGTSPFGAHGYNPEGVRIGQEESRHRRAVKIWDKREFKDLDGDIEIGTRNMKLALRRLRRFARQGAATELDLPDTIRATANNAGTLDLKLVPERHNTVKVLLFLDIGGSMDDHVQVCAELFSAARAEFKHLEHFYFHNCPYERLWTNNRRRRESEISTWEVLRKYGPDYKLIFVGDAAMSPYEVIQPGGSVEHWNEETGQVWLQRLMGHFRRSAWLNPMPEAAWGRYQSAQILHRLMERRMYPLTLDGIEAMTRELSR</sequence>
<dbReference type="Proteomes" id="UP000697995">
    <property type="component" value="Unassembled WGS sequence"/>
</dbReference>
<dbReference type="Pfam" id="PF05762">
    <property type="entry name" value="VWA_CoxE"/>
    <property type="match status" value="1"/>
</dbReference>
<dbReference type="PANTHER" id="PTHR39338">
    <property type="entry name" value="BLL5662 PROTEIN-RELATED"/>
    <property type="match status" value="1"/>
</dbReference>
<keyword evidence="2" id="KW-1185">Reference proteome</keyword>
<organism evidence="1 2">
    <name type="scientific">Paracraurococcus ruber</name>
    <dbReference type="NCBI Taxonomy" id="77675"/>
    <lineage>
        <taxon>Bacteria</taxon>
        <taxon>Pseudomonadati</taxon>
        <taxon>Pseudomonadota</taxon>
        <taxon>Alphaproteobacteria</taxon>
        <taxon>Acetobacterales</taxon>
        <taxon>Roseomonadaceae</taxon>
        <taxon>Paracraurococcus</taxon>
    </lineage>
</organism>
<accession>A0ABS1CXF8</accession>
<reference evidence="1 2" key="1">
    <citation type="journal article" date="2020" name="Microorganisms">
        <title>Osmotic Adaptation and Compatible Solute Biosynthesis of Phototrophic Bacteria as Revealed from Genome Analyses.</title>
        <authorList>
            <person name="Imhoff J.F."/>
            <person name="Rahn T."/>
            <person name="Kunzel S."/>
            <person name="Keller A."/>
            <person name="Neulinger S.C."/>
        </authorList>
    </citation>
    <scope>NUCLEOTIDE SEQUENCE [LARGE SCALE GENOMIC DNA]</scope>
    <source>
        <strain evidence="1 2">DSM 15382</strain>
    </source>
</reference>
<name>A0ABS1CXF8_9PROT</name>
<dbReference type="RefSeq" id="WP_133223245.1">
    <property type="nucleotide sequence ID" value="NZ_NRSG01000089.1"/>
</dbReference>
<dbReference type="EMBL" id="NRSG01000089">
    <property type="protein sequence ID" value="MBK1659216.1"/>
    <property type="molecule type" value="Genomic_DNA"/>
</dbReference>
<protein>
    <submittedName>
        <fullName evidence="1">VWA domain-containing protein</fullName>
    </submittedName>
</protein>
<gene>
    <name evidence="1" type="ORF">CKO45_13325</name>
</gene>
<dbReference type="InterPro" id="IPR008912">
    <property type="entry name" value="Uncharacterised_CoxE"/>
</dbReference>
<proteinExistence type="predicted"/>
<dbReference type="PANTHER" id="PTHR39338:SF7">
    <property type="entry name" value="BLL6692 PROTEIN"/>
    <property type="match status" value="1"/>
</dbReference>
<evidence type="ECO:0000313" key="1">
    <source>
        <dbReference type="EMBL" id="MBK1659216.1"/>
    </source>
</evidence>
<comment type="caution">
    <text evidence="1">The sequence shown here is derived from an EMBL/GenBank/DDBJ whole genome shotgun (WGS) entry which is preliminary data.</text>
</comment>
<evidence type="ECO:0000313" key="2">
    <source>
        <dbReference type="Proteomes" id="UP000697995"/>
    </source>
</evidence>